<reference evidence="2 3" key="1">
    <citation type="submission" date="2015-07" db="EMBL/GenBank/DDBJ databases">
        <title>The genome of Habropoda laboriosa.</title>
        <authorList>
            <person name="Pan H."/>
            <person name="Kapheim K."/>
        </authorList>
    </citation>
    <scope>NUCLEOTIDE SEQUENCE [LARGE SCALE GENOMIC DNA]</scope>
    <source>
        <strain evidence="2">0110345459</strain>
    </source>
</reference>
<dbReference type="Proteomes" id="UP000053825">
    <property type="component" value="Unassembled WGS sequence"/>
</dbReference>
<feature type="domain" description="Mutator-like transposase" evidence="1">
    <location>
        <begin position="26"/>
        <end position="131"/>
    </location>
</feature>
<accession>A0A0L7QUB5</accession>
<keyword evidence="3" id="KW-1185">Reference proteome</keyword>
<gene>
    <name evidence="2" type="ORF">WH47_03968</name>
</gene>
<evidence type="ECO:0000259" key="1">
    <source>
        <dbReference type="Pfam" id="PF20700"/>
    </source>
</evidence>
<proteinExistence type="predicted"/>
<protein>
    <recommendedName>
        <fullName evidence="1">Mutator-like transposase domain-containing protein</fullName>
    </recommendedName>
</protein>
<evidence type="ECO:0000313" key="3">
    <source>
        <dbReference type="Proteomes" id="UP000053825"/>
    </source>
</evidence>
<dbReference type="AlphaFoldDB" id="A0A0L7QUB5"/>
<sequence>MDCQGLAINTYYACLENVHETASAVYECIIKTAVQEERIMNEATGNPRCDITVSGDGTWKKRGFTLLFGVATLIGKLTKKVLDTVVKSSFCQACNVQTKKKEDAIDEYNECNESHEEKCTINHEGIAGKMEITTDIRRRGR</sequence>
<dbReference type="EMBL" id="KQ414735">
    <property type="protein sequence ID" value="KOC62210.1"/>
    <property type="molecule type" value="Genomic_DNA"/>
</dbReference>
<organism evidence="2 3">
    <name type="scientific">Habropoda laboriosa</name>
    <dbReference type="NCBI Taxonomy" id="597456"/>
    <lineage>
        <taxon>Eukaryota</taxon>
        <taxon>Metazoa</taxon>
        <taxon>Ecdysozoa</taxon>
        <taxon>Arthropoda</taxon>
        <taxon>Hexapoda</taxon>
        <taxon>Insecta</taxon>
        <taxon>Pterygota</taxon>
        <taxon>Neoptera</taxon>
        <taxon>Endopterygota</taxon>
        <taxon>Hymenoptera</taxon>
        <taxon>Apocrita</taxon>
        <taxon>Aculeata</taxon>
        <taxon>Apoidea</taxon>
        <taxon>Anthophila</taxon>
        <taxon>Apidae</taxon>
        <taxon>Habropoda</taxon>
    </lineage>
</organism>
<evidence type="ECO:0000313" key="2">
    <source>
        <dbReference type="EMBL" id="KOC62210.1"/>
    </source>
</evidence>
<dbReference type="InterPro" id="IPR049012">
    <property type="entry name" value="Mutator_transp_dom"/>
</dbReference>
<name>A0A0L7QUB5_9HYME</name>
<dbReference type="Pfam" id="PF20700">
    <property type="entry name" value="Mutator"/>
    <property type="match status" value="1"/>
</dbReference>